<feature type="transmembrane region" description="Helical" evidence="2">
    <location>
        <begin position="407"/>
        <end position="431"/>
    </location>
</feature>
<evidence type="ECO:0000313" key="4">
    <source>
        <dbReference type="EMBL" id="MZR32253.1"/>
    </source>
</evidence>
<evidence type="ECO:0000256" key="2">
    <source>
        <dbReference type="SAM" id="Phobius"/>
    </source>
</evidence>
<reference evidence="4 5" key="1">
    <citation type="submission" date="2019-12" db="EMBL/GenBank/DDBJ databases">
        <title>Snethiella sp. nov. sp. isolated from sea sand.</title>
        <authorList>
            <person name="Kim J."/>
            <person name="Jeong S.E."/>
            <person name="Jung H.S."/>
            <person name="Jeon C.O."/>
        </authorList>
    </citation>
    <scope>NUCLEOTIDE SEQUENCE [LARGE SCALE GENOMIC DNA]</scope>
    <source>
        <strain evidence="4 5">DP05</strain>
    </source>
</reference>
<feature type="transmembrane region" description="Helical" evidence="2">
    <location>
        <begin position="526"/>
        <end position="545"/>
    </location>
</feature>
<feature type="transmembrane region" description="Helical" evidence="2">
    <location>
        <begin position="103"/>
        <end position="123"/>
    </location>
</feature>
<dbReference type="EMBL" id="WTUW01000009">
    <property type="protein sequence ID" value="MZR32253.1"/>
    <property type="molecule type" value="Genomic_DNA"/>
</dbReference>
<feature type="transmembrane region" description="Helical" evidence="2">
    <location>
        <begin position="488"/>
        <end position="514"/>
    </location>
</feature>
<organism evidence="4 5">
    <name type="scientific">Sneathiella litorea</name>
    <dbReference type="NCBI Taxonomy" id="2606216"/>
    <lineage>
        <taxon>Bacteria</taxon>
        <taxon>Pseudomonadati</taxon>
        <taxon>Pseudomonadota</taxon>
        <taxon>Alphaproteobacteria</taxon>
        <taxon>Sneathiellales</taxon>
        <taxon>Sneathiellaceae</taxon>
        <taxon>Sneathiella</taxon>
    </lineage>
</organism>
<accession>A0A6L8WCV0</accession>
<evidence type="ECO:0000313" key="5">
    <source>
        <dbReference type="Proteomes" id="UP000476030"/>
    </source>
</evidence>
<dbReference type="AlphaFoldDB" id="A0A6L8WCV0"/>
<dbReference type="GO" id="GO:0005886">
    <property type="term" value="C:plasma membrane"/>
    <property type="evidence" value="ECO:0007669"/>
    <property type="project" value="UniProtKB-SubCell"/>
</dbReference>
<feature type="transmembrane region" description="Helical" evidence="2">
    <location>
        <begin position="296"/>
        <end position="324"/>
    </location>
</feature>
<keyword evidence="2" id="KW-0812">Transmembrane</keyword>
<dbReference type="GO" id="GO:0022857">
    <property type="term" value="F:transmembrane transporter activity"/>
    <property type="evidence" value="ECO:0007669"/>
    <property type="project" value="UniProtKB-UniRule"/>
</dbReference>
<feature type="transmembrane region" description="Helical" evidence="2">
    <location>
        <begin position="170"/>
        <end position="198"/>
    </location>
</feature>
<feature type="transmembrane region" description="Helical" evidence="2">
    <location>
        <begin position="443"/>
        <end position="476"/>
    </location>
</feature>
<dbReference type="InterPro" id="IPR011853">
    <property type="entry name" value="TRAP_DctM-Dct_fused"/>
</dbReference>
<evidence type="ECO:0000256" key="1">
    <source>
        <dbReference type="RuleBase" id="RU369079"/>
    </source>
</evidence>
<dbReference type="Pfam" id="PF06808">
    <property type="entry name" value="DctM"/>
    <property type="match status" value="1"/>
</dbReference>
<feature type="transmembrane region" description="Helical" evidence="2">
    <location>
        <begin position="601"/>
        <end position="625"/>
    </location>
</feature>
<keyword evidence="1" id="KW-0997">Cell inner membrane</keyword>
<keyword evidence="1" id="KW-1003">Cell membrane</keyword>
<dbReference type="RefSeq" id="WP_161316823.1">
    <property type="nucleotide sequence ID" value="NZ_WTUW01000009.1"/>
</dbReference>
<dbReference type="InterPro" id="IPR010656">
    <property type="entry name" value="DctM"/>
</dbReference>
<proteinExistence type="predicted"/>
<keyword evidence="2" id="KW-0472">Membrane</keyword>
<dbReference type="Proteomes" id="UP000476030">
    <property type="component" value="Unassembled WGS sequence"/>
</dbReference>
<keyword evidence="5" id="KW-1185">Reference proteome</keyword>
<comment type="function">
    <text evidence="1">Part of the tripartite ATP-independent periplasmic (TRAP) transport system.</text>
</comment>
<evidence type="ECO:0000259" key="3">
    <source>
        <dbReference type="Pfam" id="PF06808"/>
    </source>
</evidence>
<dbReference type="PANTHER" id="PTHR43849">
    <property type="entry name" value="BLL3936 PROTEIN"/>
    <property type="match status" value="1"/>
</dbReference>
<keyword evidence="2" id="KW-1133">Transmembrane helix</keyword>
<feature type="transmembrane region" description="Helical" evidence="2">
    <location>
        <begin position="130"/>
        <end position="150"/>
    </location>
</feature>
<dbReference type="PANTHER" id="PTHR43849:SF2">
    <property type="entry name" value="BLL3936 PROTEIN"/>
    <property type="match status" value="1"/>
</dbReference>
<feature type="transmembrane region" description="Helical" evidence="2">
    <location>
        <begin position="35"/>
        <end position="52"/>
    </location>
</feature>
<comment type="caution">
    <text evidence="4">The sequence shown here is derived from an EMBL/GenBank/DDBJ whole genome shotgun (WGS) entry which is preliminary data.</text>
</comment>
<feature type="transmembrane region" description="Helical" evidence="2">
    <location>
        <begin position="345"/>
        <end position="363"/>
    </location>
</feature>
<dbReference type="NCBIfam" id="TIGR02123">
    <property type="entry name" value="TRAP_fused"/>
    <property type="match status" value="1"/>
</dbReference>
<feature type="transmembrane region" description="Helical" evidence="2">
    <location>
        <begin position="7"/>
        <end position="29"/>
    </location>
</feature>
<feature type="transmembrane region" description="Helical" evidence="2">
    <location>
        <begin position="557"/>
        <end position="581"/>
    </location>
</feature>
<comment type="subcellular location">
    <subcellularLocation>
        <location evidence="1">Cell inner membrane</location>
        <topology evidence="1">Multi-pass membrane protein</topology>
    </subcellularLocation>
</comment>
<feature type="domain" description="TRAP C4-dicarboxylate transport system permease DctM subunit" evidence="3">
    <location>
        <begin position="119"/>
        <end position="555"/>
    </location>
</feature>
<protein>
    <submittedName>
        <fullName evidence="4">TRAP transporter fused permease subunit</fullName>
    </submittedName>
</protein>
<name>A0A6L8WCV0_9PROT</name>
<sequence length="633" mass="67144">MSLSFKSLVSWAVALIGVVLALQAIYVAISGGWDITYGRSWILCGAVLIALLGNPLAERAKHSTGAMSRLPAWLLWGIDLILIAVFIYGTMKFIDIQILIEETIFEYESIDIWAAFAAVIVLLEATRRLFGLPIVIIASLGILYCLYGQYLPGFLNHSGFSLNRSMQTIWYSFQGVYGLPMGVVLQVVLIFVVFGVILESTGASDALIRASVALTGKTRGGPAHSAVFASAIFGSMSGSVTANVVGTGSFTIPMIKRRGFSAPMAGGIEAAASTGGQIVPPVMGAAAFLMADLTGLSYTTICIAALIPALFYYGSLFAAITIQAGADGIQPLPESERPPLNSKDLLACLMFIIPIGIIVFVLVMGRSPALAGFWAIVAAVILGTFNKKNRENPSIVWIALVKAGRSCAWIIVAVGCIGVIIGVLNLTGLGISFASVVAEFSEFSLMAALLTTALAALVLGMGMPTLPAYLIIILVLGPVMQRMGAELLAAHMFVFYFGVLSAITPPVAIGAFAAAPIANAHPFTTAVYAVRLALVGFIIPFIFIYEPSLLLVGTFDLMSFVRVAVCLAFAIWLINTALIGYERQELAMPERVLRGLAGAGLLIQIPSVQIVFLVIGLSLITFGTLRSRRKLQS</sequence>
<feature type="transmembrane region" description="Helical" evidence="2">
    <location>
        <begin position="73"/>
        <end position="91"/>
    </location>
</feature>
<feature type="transmembrane region" description="Helical" evidence="2">
    <location>
        <begin position="369"/>
        <end position="386"/>
    </location>
</feature>
<keyword evidence="1" id="KW-0813">Transport</keyword>
<gene>
    <name evidence="4" type="ORF">GQE98_16565</name>
</gene>